<dbReference type="Proteomes" id="UP000502508">
    <property type="component" value="Chromosome"/>
</dbReference>
<dbReference type="InterPro" id="IPR001242">
    <property type="entry name" value="Condensation_dom"/>
</dbReference>
<dbReference type="Gene3D" id="3.30.559.10">
    <property type="entry name" value="Chloramphenicol acetyltransferase-like domain"/>
    <property type="match status" value="1"/>
</dbReference>
<organism evidence="2 3">
    <name type="scientific">Phytohabitans flavus</name>
    <dbReference type="NCBI Taxonomy" id="1076124"/>
    <lineage>
        <taxon>Bacteria</taxon>
        <taxon>Bacillati</taxon>
        <taxon>Actinomycetota</taxon>
        <taxon>Actinomycetes</taxon>
        <taxon>Micromonosporales</taxon>
        <taxon>Micromonosporaceae</taxon>
    </lineage>
</organism>
<dbReference type="AlphaFoldDB" id="A0A6F8XMV7"/>
<dbReference type="RefSeq" id="WP_173034745.1">
    <property type="nucleotide sequence ID" value="NZ_AP022870.1"/>
</dbReference>
<dbReference type="Gene3D" id="3.30.559.30">
    <property type="entry name" value="Nonribosomal peptide synthetase, condensation domain"/>
    <property type="match status" value="1"/>
</dbReference>
<name>A0A6F8XMV7_9ACTN</name>
<dbReference type="GO" id="GO:0047527">
    <property type="term" value="F:2,3-dihydroxybenzoate-serine ligase activity"/>
    <property type="evidence" value="ECO:0007669"/>
    <property type="project" value="TreeGrafter"/>
</dbReference>
<keyword evidence="3" id="KW-1185">Reference proteome</keyword>
<protein>
    <recommendedName>
        <fullName evidence="1">Condensation domain-containing protein</fullName>
    </recommendedName>
</protein>
<dbReference type="PANTHER" id="PTHR45527:SF1">
    <property type="entry name" value="FATTY ACID SYNTHASE"/>
    <property type="match status" value="1"/>
</dbReference>
<dbReference type="PANTHER" id="PTHR45527">
    <property type="entry name" value="NONRIBOSOMAL PEPTIDE SYNTHETASE"/>
    <property type="match status" value="1"/>
</dbReference>
<dbReference type="GO" id="GO:0005829">
    <property type="term" value="C:cytosol"/>
    <property type="evidence" value="ECO:0007669"/>
    <property type="project" value="TreeGrafter"/>
</dbReference>
<evidence type="ECO:0000313" key="3">
    <source>
        <dbReference type="Proteomes" id="UP000502508"/>
    </source>
</evidence>
<dbReference type="InterPro" id="IPR023213">
    <property type="entry name" value="CAT-like_dom_sf"/>
</dbReference>
<gene>
    <name evidence="2" type="ORF">Pflav_015390</name>
</gene>
<dbReference type="KEGG" id="pfla:Pflav_015390"/>
<dbReference type="GO" id="GO:0043041">
    <property type="term" value="P:amino acid activation for nonribosomal peptide biosynthetic process"/>
    <property type="evidence" value="ECO:0007669"/>
    <property type="project" value="TreeGrafter"/>
</dbReference>
<proteinExistence type="predicted"/>
<dbReference type="EMBL" id="AP022870">
    <property type="protein sequence ID" value="BCB75129.1"/>
    <property type="molecule type" value="Genomic_DNA"/>
</dbReference>
<dbReference type="Pfam" id="PF00668">
    <property type="entry name" value="Condensation"/>
    <property type="match status" value="1"/>
</dbReference>
<dbReference type="GO" id="GO:0009239">
    <property type="term" value="P:enterobactin biosynthetic process"/>
    <property type="evidence" value="ECO:0007669"/>
    <property type="project" value="TreeGrafter"/>
</dbReference>
<accession>A0A6F8XMV7</accession>
<reference evidence="2 3" key="2">
    <citation type="submission" date="2020-03" db="EMBL/GenBank/DDBJ databases">
        <authorList>
            <person name="Ichikawa N."/>
            <person name="Kimura A."/>
            <person name="Kitahashi Y."/>
            <person name="Uohara A."/>
        </authorList>
    </citation>
    <scope>NUCLEOTIDE SEQUENCE [LARGE SCALE GENOMIC DNA]</scope>
    <source>
        <strain evidence="2 3">NBRC 107702</strain>
    </source>
</reference>
<evidence type="ECO:0000313" key="2">
    <source>
        <dbReference type="EMBL" id="BCB75129.1"/>
    </source>
</evidence>
<feature type="domain" description="Condensation" evidence="1">
    <location>
        <begin position="10"/>
        <end position="223"/>
    </location>
</feature>
<dbReference type="GO" id="GO:0008610">
    <property type="term" value="P:lipid biosynthetic process"/>
    <property type="evidence" value="ECO:0007669"/>
    <property type="project" value="UniProtKB-ARBA"/>
</dbReference>
<dbReference type="SUPFAM" id="SSF52777">
    <property type="entry name" value="CoA-dependent acyltransferases"/>
    <property type="match status" value="1"/>
</dbReference>
<evidence type="ECO:0000259" key="1">
    <source>
        <dbReference type="Pfam" id="PF00668"/>
    </source>
</evidence>
<sequence length="283" mass="30653">METLPATYPLPASPAQERLWFFNQLVPDLAVYNLPCRVELGTRGAPVDVAAVRAALELVVARHETLRTGLVTRDGQLTQLVHAEVPVEVGYTDLRSLPVDRRRAEASALASADGTAPIPLDRAPLWRARLIQVSDDDCHLVFVVHHAVFDGASVKNLTVELREAYRALRAGSATPDLPELALQYGDFAAWQRERMAGGDLDDQIAYWQRVLADLPASLRLPAMGAGRDRDGGPHRGGHVMFALPPRSATACGRWPGPAAPHRTPCCWPGSPPCCTGSPARPTC</sequence>
<reference evidence="2 3" key="1">
    <citation type="submission" date="2020-03" db="EMBL/GenBank/DDBJ databases">
        <title>Whole genome shotgun sequence of Phytohabitans flavus NBRC 107702.</title>
        <authorList>
            <person name="Komaki H."/>
            <person name="Tamura T."/>
        </authorList>
    </citation>
    <scope>NUCLEOTIDE SEQUENCE [LARGE SCALE GENOMIC DNA]</scope>
    <source>
        <strain evidence="2 3">NBRC 107702</strain>
    </source>
</reference>
<dbReference type="GO" id="GO:0009366">
    <property type="term" value="C:enterobactin synthetase complex"/>
    <property type="evidence" value="ECO:0007669"/>
    <property type="project" value="TreeGrafter"/>
</dbReference>
<dbReference type="GO" id="GO:0031177">
    <property type="term" value="F:phosphopantetheine binding"/>
    <property type="evidence" value="ECO:0007669"/>
    <property type="project" value="TreeGrafter"/>
</dbReference>